<sequence length="318" mass="32915">LPPDRLRCADAEADRPPHGNAAPRNPESRGSQSAWLGPVRAEECDTSPHRGGRAGPAGQLVVAKGFQPDVAVTGTGPGCPSSGRPSPPTSRASGGPRGAAGNRVRASRLGGSVADYGGRRSEGGVIGVTRGTSSRGGSVARVPRPHPPARRKSRNSSVGTVPSSRLAPGHRPPRRGARPSGRTASVPTPRRNPGAVACGRGRAELVARRRGDGTLPSRTRPVHRPSPEAKTSGQDHEEEETKRREEQAARPIRRLNGLFYGLGGTTLSSPPSKVFVAKTPSDSLSAYSTAFQADGRPCGGEDVPSCNLASNQTGVTCS</sequence>
<dbReference type="EMBL" id="AGNL01005778">
    <property type="protein sequence ID" value="EJK72468.1"/>
    <property type="molecule type" value="Genomic_DNA"/>
</dbReference>
<dbReference type="AlphaFoldDB" id="K0T1E6"/>
<feature type="region of interest" description="Disordered" evidence="1">
    <location>
        <begin position="295"/>
        <end position="318"/>
    </location>
</feature>
<proteinExistence type="predicted"/>
<dbReference type="Proteomes" id="UP000266841">
    <property type="component" value="Unassembled WGS sequence"/>
</dbReference>
<feature type="compositionally biased region" description="Polar residues" evidence="1">
    <location>
        <begin position="307"/>
        <end position="318"/>
    </location>
</feature>
<feature type="region of interest" description="Disordered" evidence="1">
    <location>
        <begin position="1"/>
        <end position="252"/>
    </location>
</feature>
<gene>
    <name evidence="2" type="ORF">THAOC_05997</name>
</gene>
<evidence type="ECO:0000256" key="1">
    <source>
        <dbReference type="SAM" id="MobiDB-lite"/>
    </source>
</evidence>
<name>K0T1E6_THAOC</name>
<feature type="compositionally biased region" description="Low complexity" evidence="1">
    <location>
        <begin position="127"/>
        <end position="142"/>
    </location>
</feature>
<comment type="caution">
    <text evidence="2">The sequence shown here is derived from an EMBL/GenBank/DDBJ whole genome shotgun (WGS) entry which is preliminary data.</text>
</comment>
<accession>K0T1E6</accession>
<feature type="compositionally biased region" description="Basic and acidic residues" evidence="1">
    <location>
        <begin position="233"/>
        <end position="248"/>
    </location>
</feature>
<keyword evidence="3" id="KW-1185">Reference proteome</keyword>
<feature type="compositionally biased region" description="Low complexity" evidence="1">
    <location>
        <begin position="78"/>
        <end position="94"/>
    </location>
</feature>
<reference evidence="2 3" key="1">
    <citation type="journal article" date="2012" name="Genome Biol.">
        <title>Genome and low-iron response of an oceanic diatom adapted to chronic iron limitation.</title>
        <authorList>
            <person name="Lommer M."/>
            <person name="Specht M."/>
            <person name="Roy A.S."/>
            <person name="Kraemer L."/>
            <person name="Andreson R."/>
            <person name="Gutowska M.A."/>
            <person name="Wolf J."/>
            <person name="Bergner S.V."/>
            <person name="Schilhabel M.B."/>
            <person name="Klostermeier U.C."/>
            <person name="Beiko R.G."/>
            <person name="Rosenstiel P."/>
            <person name="Hippler M."/>
            <person name="Laroche J."/>
        </authorList>
    </citation>
    <scope>NUCLEOTIDE SEQUENCE [LARGE SCALE GENOMIC DNA]</scope>
    <source>
        <strain evidence="2 3">CCMP1005</strain>
    </source>
</reference>
<organism evidence="2 3">
    <name type="scientific">Thalassiosira oceanica</name>
    <name type="common">Marine diatom</name>
    <dbReference type="NCBI Taxonomy" id="159749"/>
    <lineage>
        <taxon>Eukaryota</taxon>
        <taxon>Sar</taxon>
        <taxon>Stramenopiles</taxon>
        <taxon>Ochrophyta</taxon>
        <taxon>Bacillariophyta</taxon>
        <taxon>Coscinodiscophyceae</taxon>
        <taxon>Thalassiosirophycidae</taxon>
        <taxon>Thalassiosirales</taxon>
        <taxon>Thalassiosiraceae</taxon>
        <taxon>Thalassiosira</taxon>
    </lineage>
</organism>
<protein>
    <submittedName>
        <fullName evidence="2">Uncharacterized protein</fullName>
    </submittedName>
</protein>
<evidence type="ECO:0000313" key="2">
    <source>
        <dbReference type="EMBL" id="EJK72468.1"/>
    </source>
</evidence>
<feature type="compositionally biased region" description="Basic and acidic residues" evidence="1">
    <location>
        <begin position="1"/>
        <end position="17"/>
    </location>
</feature>
<evidence type="ECO:0000313" key="3">
    <source>
        <dbReference type="Proteomes" id="UP000266841"/>
    </source>
</evidence>
<feature type="compositionally biased region" description="Basic residues" evidence="1">
    <location>
        <begin position="143"/>
        <end position="154"/>
    </location>
</feature>
<feature type="non-terminal residue" evidence="2">
    <location>
        <position position="1"/>
    </location>
</feature>
<feature type="compositionally biased region" description="Basic and acidic residues" evidence="1">
    <location>
        <begin position="201"/>
        <end position="212"/>
    </location>
</feature>